<comment type="caution">
    <text evidence="1">The sequence shown here is derived from an EMBL/GenBank/DDBJ whole genome shotgun (WGS) entry which is preliminary data.</text>
</comment>
<organism evidence="1 2">
    <name type="scientific">Portunus trituberculatus</name>
    <name type="common">Swimming crab</name>
    <name type="synonym">Neptunus trituberculatus</name>
    <dbReference type="NCBI Taxonomy" id="210409"/>
    <lineage>
        <taxon>Eukaryota</taxon>
        <taxon>Metazoa</taxon>
        <taxon>Ecdysozoa</taxon>
        <taxon>Arthropoda</taxon>
        <taxon>Crustacea</taxon>
        <taxon>Multicrustacea</taxon>
        <taxon>Malacostraca</taxon>
        <taxon>Eumalacostraca</taxon>
        <taxon>Eucarida</taxon>
        <taxon>Decapoda</taxon>
        <taxon>Pleocyemata</taxon>
        <taxon>Brachyura</taxon>
        <taxon>Eubrachyura</taxon>
        <taxon>Portunoidea</taxon>
        <taxon>Portunidae</taxon>
        <taxon>Portuninae</taxon>
        <taxon>Portunus</taxon>
    </lineage>
</organism>
<protein>
    <submittedName>
        <fullName evidence="1">Uncharacterized protein</fullName>
    </submittedName>
</protein>
<evidence type="ECO:0000313" key="1">
    <source>
        <dbReference type="EMBL" id="MPC83987.1"/>
    </source>
</evidence>
<gene>
    <name evidence="1" type="ORF">E2C01_078711</name>
</gene>
<proteinExistence type="predicted"/>
<dbReference type="AlphaFoldDB" id="A0A5B7IQY8"/>
<keyword evidence="2" id="KW-1185">Reference proteome</keyword>
<dbReference type="Proteomes" id="UP000324222">
    <property type="component" value="Unassembled WGS sequence"/>
</dbReference>
<reference evidence="1 2" key="1">
    <citation type="submission" date="2019-05" db="EMBL/GenBank/DDBJ databases">
        <title>Another draft genome of Portunus trituberculatus and its Hox gene families provides insights of decapod evolution.</title>
        <authorList>
            <person name="Jeong J.-H."/>
            <person name="Song I."/>
            <person name="Kim S."/>
            <person name="Choi T."/>
            <person name="Kim D."/>
            <person name="Ryu S."/>
            <person name="Kim W."/>
        </authorList>
    </citation>
    <scope>NUCLEOTIDE SEQUENCE [LARGE SCALE GENOMIC DNA]</scope>
    <source>
        <tissue evidence="1">Muscle</tissue>
    </source>
</reference>
<name>A0A5B7IQY8_PORTR</name>
<evidence type="ECO:0000313" key="2">
    <source>
        <dbReference type="Proteomes" id="UP000324222"/>
    </source>
</evidence>
<dbReference type="EMBL" id="VSRR010064094">
    <property type="protein sequence ID" value="MPC83987.1"/>
    <property type="molecule type" value="Genomic_DNA"/>
</dbReference>
<accession>A0A5B7IQY8</accession>
<dbReference type="OrthoDB" id="6350092at2759"/>
<sequence>MAVTMGCCARHQQCIVSVVVAVVAGMRVLDTDFLGVVNTSPDTDPHNVHFIAPVHYNLDGIYVCQVFTNAATANASYNLHVVGQSVSLTCQCPRHHPSHTPTTTITRNCQHCYTTTTITTHCHHYHHYYYYHALLLLPLPSP</sequence>